<name>A0A1P8WEU8_9PLAN</name>
<dbReference type="STRING" id="1891926.Fuma_02217"/>
<dbReference type="EMBL" id="CP017641">
    <property type="protein sequence ID" value="APZ92606.1"/>
    <property type="molecule type" value="Genomic_DNA"/>
</dbReference>
<dbReference type="Proteomes" id="UP000187735">
    <property type="component" value="Chromosome"/>
</dbReference>
<keyword evidence="2" id="KW-1185">Reference proteome</keyword>
<sequence>MLAVYLFRPRLCVAGPRTDVRSELVSEELIGPILAGDWWFRRSESVPSLVSGDLVPLHKLSADAARLCAHRVSLQLVGVDEWLRQLQQPAADQLRTSRVERRTMRTMMGVSNDSQWGRMLRSGVRNWSPDFLTKLALLRNVEDPSPATIDWAAHFTWLTFRQQQLSDGTIPLGVFAYAACAMERCDRFEPLDDDNSQSVLQCLHEVSANFEHWQRRALARCLAYTRRSFPLLSGLQVNELRHYVTHEPDLFFRIAEDFSRDLHNRLAEWGIVK</sequence>
<protein>
    <submittedName>
        <fullName evidence="1">Uncharacterized protein</fullName>
    </submittedName>
</protein>
<dbReference type="KEGG" id="fmr:Fuma_02217"/>
<dbReference type="AlphaFoldDB" id="A0A1P8WEU8"/>
<accession>A0A1P8WEU8</accession>
<proteinExistence type="predicted"/>
<organism evidence="1 2">
    <name type="scientific">Fuerstiella marisgermanici</name>
    <dbReference type="NCBI Taxonomy" id="1891926"/>
    <lineage>
        <taxon>Bacteria</taxon>
        <taxon>Pseudomonadati</taxon>
        <taxon>Planctomycetota</taxon>
        <taxon>Planctomycetia</taxon>
        <taxon>Planctomycetales</taxon>
        <taxon>Planctomycetaceae</taxon>
        <taxon>Fuerstiella</taxon>
    </lineage>
</organism>
<reference evidence="1 2" key="1">
    <citation type="journal article" date="2016" name="Front. Microbiol.">
        <title>Fuerstia marisgermanicae gen. nov., sp. nov., an Unusual Member of the Phylum Planctomycetes from the German Wadden Sea.</title>
        <authorList>
            <person name="Kohn T."/>
            <person name="Heuer A."/>
            <person name="Jogler M."/>
            <person name="Vollmers J."/>
            <person name="Boedeker C."/>
            <person name="Bunk B."/>
            <person name="Rast P."/>
            <person name="Borchert D."/>
            <person name="Glockner I."/>
            <person name="Freese H.M."/>
            <person name="Klenk H.P."/>
            <person name="Overmann J."/>
            <person name="Kaster A.K."/>
            <person name="Rohde M."/>
            <person name="Wiegand S."/>
            <person name="Jogler C."/>
        </authorList>
    </citation>
    <scope>NUCLEOTIDE SEQUENCE [LARGE SCALE GENOMIC DNA]</scope>
    <source>
        <strain evidence="1 2">NH11</strain>
    </source>
</reference>
<evidence type="ECO:0000313" key="2">
    <source>
        <dbReference type="Proteomes" id="UP000187735"/>
    </source>
</evidence>
<gene>
    <name evidence="1" type="ORF">Fuma_02217</name>
</gene>
<evidence type="ECO:0000313" key="1">
    <source>
        <dbReference type="EMBL" id="APZ92606.1"/>
    </source>
</evidence>